<comment type="similarity">
    <text evidence="1 3">Belongs to the sulfotransferase 1 family.</text>
</comment>
<evidence type="ECO:0000313" key="7">
    <source>
        <dbReference type="Proteomes" id="UP000059680"/>
    </source>
</evidence>
<reference evidence="7" key="1">
    <citation type="journal article" date="2005" name="Nature">
        <title>The map-based sequence of the rice genome.</title>
        <authorList>
            <consortium name="International rice genome sequencing project (IRGSP)"/>
            <person name="Matsumoto T."/>
            <person name="Wu J."/>
            <person name="Kanamori H."/>
            <person name="Katayose Y."/>
            <person name="Fujisawa M."/>
            <person name="Namiki N."/>
            <person name="Mizuno H."/>
            <person name="Yamamoto K."/>
            <person name="Antonio B.A."/>
            <person name="Baba T."/>
            <person name="Sakata K."/>
            <person name="Nagamura Y."/>
            <person name="Aoki H."/>
            <person name="Arikawa K."/>
            <person name="Arita K."/>
            <person name="Bito T."/>
            <person name="Chiden Y."/>
            <person name="Fujitsuka N."/>
            <person name="Fukunaka R."/>
            <person name="Hamada M."/>
            <person name="Harada C."/>
            <person name="Hayashi A."/>
            <person name="Hijishita S."/>
            <person name="Honda M."/>
            <person name="Hosokawa S."/>
            <person name="Ichikawa Y."/>
            <person name="Idonuma A."/>
            <person name="Iijima M."/>
            <person name="Ikeda M."/>
            <person name="Ikeno M."/>
            <person name="Ito K."/>
            <person name="Ito S."/>
            <person name="Ito T."/>
            <person name="Ito Y."/>
            <person name="Ito Y."/>
            <person name="Iwabuchi A."/>
            <person name="Kamiya K."/>
            <person name="Karasawa W."/>
            <person name="Kurita K."/>
            <person name="Katagiri S."/>
            <person name="Kikuta A."/>
            <person name="Kobayashi H."/>
            <person name="Kobayashi N."/>
            <person name="Machita K."/>
            <person name="Maehara T."/>
            <person name="Masukawa M."/>
            <person name="Mizubayashi T."/>
            <person name="Mukai Y."/>
            <person name="Nagasaki H."/>
            <person name="Nagata Y."/>
            <person name="Naito S."/>
            <person name="Nakashima M."/>
            <person name="Nakama Y."/>
            <person name="Nakamichi Y."/>
            <person name="Nakamura M."/>
            <person name="Meguro A."/>
            <person name="Negishi M."/>
            <person name="Ohta I."/>
            <person name="Ohta T."/>
            <person name="Okamoto M."/>
            <person name="Ono N."/>
            <person name="Saji S."/>
            <person name="Sakaguchi M."/>
            <person name="Sakai K."/>
            <person name="Shibata M."/>
            <person name="Shimokawa T."/>
            <person name="Song J."/>
            <person name="Takazaki Y."/>
            <person name="Terasawa K."/>
            <person name="Tsugane M."/>
            <person name="Tsuji K."/>
            <person name="Ueda S."/>
            <person name="Waki K."/>
            <person name="Yamagata H."/>
            <person name="Yamamoto M."/>
            <person name="Yamamoto S."/>
            <person name="Yamane H."/>
            <person name="Yoshiki S."/>
            <person name="Yoshihara R."/>
            <person name="Yukawa K."/>
            <person name="Zhong H."/>
            <person name="Yano M."/>
            <person name="Yuan Q."/>
            <person name="Ouyang S."/>
            <person name="Liu J."/>
            <person name="Jones K.M."/>
            <person name="Gansberger K."/>
            <person name="Moffat K."/>
            <person name="Hill J."/>
            <person name="Bera J."/>
            <person name="Fadrosh D."/>
            <person name="Jin S."/>
            <person name="Johri S."/>
            <person name="Kim M."/>
            <person name="Overton L."/>
            <person name="Reardon M."/>
            <person name="Tsitrin T."/>
            <person name="Vuong H."/>
            <person name="Weaver B."/>
            <person name="Ciecko A."/>
            <person name="Tallon L."/>
            <person name="Jackson J."/>
            <person name="Pai G."/>
            <person name="Aken S.V."/>
            <person name="Utterback T."/>
            <person name="Reidmuller S."/>
            <person name="Feldblyum T."/>
            <person name="Hsiao J."/>
            <person name="Zismann V."/>
            <person name="Iobst S."/>
            <person name="de Vazeille A.R."/>
            <person name="Buell C.R."/>
            <person name="Ying K."/>
            <person name="Li Y."/>
            <person name="Lu T."/>
            <person name="Huang Y."/>
            <person name="Zhao Q."/>
            <person name="Feng Q."/>
            <person name="Zhang L."/>
            <person name="Zhu J."/>
            <person name="Weng Q."/>
            <person name="Mu J."/>
            <person name="Lu Y."/>
            <person name="Fan D."/>
            <person name="Liu Y."/>
            <person name="Guan J."/>
            <person name="Zhang Y."/>
            <person name="Yu S."/>
            <person name="Liu X."/>
            <person name="Zhang Y."/>
            <person name="Hong G."/>
            <person name="Han B."/>
            <person name="Choisne N."/>
            <person name="Demange N."/>
            <person name="Orjeda G."/>
            <person name="Samain S."/>
            <person name="Cattolico L."/>
            <person name="Pelletier E."/>
            <person name="Couloux A."/>
            <person name="Segurens B."/>
            <person name="Wincker P."/>
            <person name="D'Hont A."/>
            <person name="Scarpelli C."/>
            <person name="Weissenbach J."/>
            <person name="Salanoubat M."/>
            <person name="Quetier F."/>
            <person name="Yu Y."/>
            <person name="Kim H.R."/>
            <person name="Rambo T."/>
            <person name="Currie J."/>
            <person name="Collura K."/>
            <person name="Luo M."/>
            <person name="Yang T."/>
            <person name="Ammiraju J.S.S."/>
            <person name="Engler F."/>
            <person name="Soderlund C."/>
            <person name="Wing R.A."/>
            <person name="Palmer L.E."/>
            <person name="de la Bastide M."/>
            <person name="Spiegel L."/>
            <person name="Nascimento L."/>
            <person name="Zutavern T."/>
            <person name="O'Shaughnessy A."/>
            <person name="Dike S."/>
            <person name="Dedhia N."/>
            <person name="Preston R."/>
            <person name="Balija V."/>
            <person name="McCombie W.R."/>
            <person name="Chow T."/>
            <person name="Chen H."/>
            <person name="Chung M."/>
            <person name="Chen C."/>
            <person name="Shaw J."/>
            <person name="Wu H."/>
            <person name="Hsiao K."/>
            <person name="Chao Y."/>
            <person name="Chu M."/>
            <person name="Cheng C."/>
            <person name="Hour A."/>
            <person name="Lee P."/>
            <person name="Lin S."/>
            <person name="Lin Y."/>
            <person name="Liou J."/>
            <person name="Liu S."/>
            <person name="Hsing Y."/>
            <person name="Raghuvanshi S."/>
            <person name="Mohanty A."/>
            <person name="Bharti A.K."/>
            <person name="Gaur A."/>
            <person name="Gupta V."/>
            <person name="Kumar D."/>
            <person name="Ravi V."/>
            <person name="Vij S."/>
            <person name="Kapur A."/>
            <person name="Khurana P."/>
            <person name="Khurana P."/>
            <person name="Khurana J.P."/>
            <person name="Tyagi A.K."/>
            <person name="Gaikwad K."/>
            <person name="Singh A."/>
            <person name="Dalal V."/>
            <person name="Srivastava S."/>
            <person name="Dixit A."/>
            <person name="Pal A.K."/>
            <person name="Ghazi I.A."/>
            <person name="Yadav M."/>
            <person name="Pandit A."/>
            <person name="Bhargava A."/>
            <person name="Sureshbabu K."/>
            <person name="Batra K."/>
            <person name="Sharma T.R."/>
            <person name="Mohapatra T."/>
            <person name="Singh N.K."/>
            <person name="Messing J."/>
            <person name="Nelson A.B."/>
            <person name="Fuks G."/>
            <person name="Kavchok S."/>
            <person name="Keizer G."/>
            <person name="Linton E."/>
            <person name="Llaca V."/>
            <person name="Song R."/>
            <person name="Tanyolac B."/>
            <person name="Young S."/>
            <person name="Ho-Il K."/>
            <person name="Hahn J.H."/>
            <person name="Sangsakoo G."/>
            <person name="Vanavichit A."/>
            <person name="de Mattos Luiz.A.T."/>
            <person name="Zimmer P.D."/>
            <person name="Malone G."/>
            <person name="Dellagostin O."/>
            <person name="de Oliveira A.C."/>
            <person name="Bevan M."/>
            <person name="Bancroft I."/>
            <person name="Minx P."/>
            <person name="Cordum H."/>
            <person name="Wilson R."/>
            <person name="Cheng Z."/>
            <person name="Jin W."/>
            <person name="Jiang J."/>
            <person name="Leong S.A."/>
            <person name="Iwama H."/>
            <person name="Gojobori T."/>
            <person name="Itoh T."/>
            <person name="Niimura Y."/>
            <person name="Fujii Y."/>
            <person name="Habara T."/>
            <person name="Sakai H."/>
            <person name="Sato Y."/>
            <person name="Wilson G."/>
            <person name="Kumar K."/>
            <person name="McCouch S."/>
            <person name="Juretic N."/>
            <person name="Hoen D."/>
            <person name="Wright S."/>
            <person name="Bruskiewich R."/>
            <person name="Bureau T."/>
            <person name="Miyao A."/>
            <person name="Hirochika H."/>
            <person name="Nishikawa T."/>
            <person name="Kadowaki K."/>
            <person name="Sugiura M."/>
            <person name="Burr B."/>
            <person name="Sasaki T."/>
        </authorList>
    </citation>
    <scope>NUCLEOTIDE SEQUENCE [LARGE SCALE GENOMIC DNA]</scope>
    <source>
        <strain evidence="7">cv. Nipponbare</strain>
    </source>
</reference>
<dbReference type="STRING" id="39947.A0A0P0W9I4"/>
<evidence type="ECO:0000259" key="5">
    <source>
        <dbReference type="Pfam" id="PF00685"/>
    </source>
</evidence>
<dbReference type="OMA" id="YQATWWP"/>
<accession>A0A0P0W9I4</accession>
<evidence type="ECO:0000256" key="4">
    <source>
        <dbReference type="SAM" id="MobiDB-lite"/>
    </source>
</evidence>
<keyword evidence="8" id="KW-1267">Proteomics identification</keyword>
<sequence>MSEDMVSSPSLWRPPVPIKDAIEQDAITPFPKPEAPEEEEEESQGDCYRRLMSSLPVKVYGERRYLEYQATWWPESAVQAVIAIQRRFRPRPSDVLLASYPKSGTTWMKALVFAIMSRKVYPLRDHPLLRLNPHDCVVHLSGAYATGKEAVVEALPSPRIMAVHMPFSTLPASVVVDSSSGCKIVYVWRDPKDVLVSLWHYYRKLRPEEAHVSEFHDLYESFCQGDTVFGPWWDNVLGYFRASVEMPTRVLFLRYEDMLEDTASAVVAIANFVGCPFSAEEERAGVVDAIVKLCSFEELKNLDTNMSGSNGHLIKLPSSSYFRKGVAGDWVGHMTREMADRIDSIIQGKFQGSGLEIKRAST</sequence>
<organism evidence="6 7">
    <name type="scientific">Oryza sativa subsp. japonica</name>
    <name type="common">Rice</name>
    <dbReference type="NCBI Taxonomy" id="39947"/>
    <lineage>
        <taxon>Eukaryota</taxon>
        <taxon>Viridiplantae</taxon>
        <taxon>Streptophyta</taxon>
        <taxon>Embryophyta</taxon>
        <taxon>Tracheophyta</taxon>
        <taxon>Spermatophyta</taxon>
        <taxon>Magnoliopsida</taxon>
        <taxon>Liliopsida</taxon>
        <taxon>Poales</taxon>
        <taxon>Poaceae</taxon>
        <taxon>BOP clade</taxon>
        <taxon>Oryzoideae</taxon>
        <taxon>Oryzeae</taxon>
        <taxon>Oryzinae</taxon>
        <taxon>Oryza</taxon>
        <taxon>Oryza sativa</taxon>
    </lineage>
</organism>
<evidence type="ECO:0000256" key="3">
    <source>
        <dbReference type="RuleBase" id="RU361155"/>
    </source>
</evidence>
<gene>
    <name evidence="6" type="ordered locus">Os04g0359300</name>
    <name evidence="6" type="ORF">OSNPB_040359300</name>
</gene>
<dbReference type="GO" id="GO:0005737">
    <property type="term" value="C:cytoplasm"/>
    <property type="evidence" value="ECO:0000318"/>
    <property type="project" value="GO_Central"/>
</dbReference>
<dbReference type="PaxDb" id="39947-A0A0P0W9I4"/>
<proteinExistence type="evidence at protein level"/>
<feature type="region of interest" description="Disordered" evidence="4">
    <location>
        <begin position="23"/>
        <end position="46"/>
    </location>
</feature>
<dbReference type="GO" id="GO:0051923">
    <property type="term" value="P:sulfation"/>
    <property type="evidence" value="ECO:0000318"/>
    <property type="project" value="GO_Central"/>
</dbReference>
<evidence type="ECO:0000256" key="1">
    <source>
        <dbReference type="ARBA" id="ARBA00005771"/>
    </source>
</evidence>
<dbReference type="OrthoDB" id="588844at2759"/>
<dbReference type="PANTHER" id="PTHR11783">
    <property type="entry name" value="SULFOTRANSFERASE SULT"/>
    <property type="match status" value="1"/>
</dbReference>
<dbReference type="InterPro" id="IPR000863">
    <property type="entry name" value="Sulfotransferase_dom"/>
</dbReference>
<evidence type="ECO:0007829" key="8">
    <source>
        <dbReference type="ProteomicsDB" id="A0A0P0W9I4"/>
    </source>
</evidence>
<dbReference type="SUPFAM" id="SSF52540">
    <property type="entry name" value="P-loop containing nucleoside triphosphate hydrolases"/>
    <property type="match status" value="1"/>
</dbReference>
<dbReference type="EC" id="2.8.2.-" evidence="3"/>
<dbReference type="InParanoid" id="A0A0P0W9I4"/>
<dbReference type="eggNOG" id="KOG1584">
    <property type="taxonomic scope" value="Eukaryota"/>
</dbReference>
<dbReference type="FunCoup" id="A0A0P0W9I4">
    <property type="interactions" value="313"/>
</dbReference>
<dbReference type="KEGG" id="osa:9270598"/>
<protein>
    <recommendedName>
        <fullName evidence="3">Sulfotransferase</fullName>
        <ecNumber evidence="3">2.8.2.-</ecNumber>
    </recommendedName>
</protein>
<dbReference type="Gene3D" id="3.40.50.300">
    <property type="entry name" value="P-loop containing nucleotide triphosphate hydrolases"/>
    <property type="match status" value="1"/>
</dbReference>
<evidence type="ECO:0000313" key="6">
    <source>
        <dbReference type="EMBL" id="BAS88764.1"/>
    </source>
</evidence>
<dbReference type="Proteomes" id="UP000059680">
    <property type="component" value="Chromosome 4"/>
</dbReference>
<dbReference type="AlphaFoldDB" id="A0A0P0W9I4"/>
<reference evidence="6 7" key="2">
    <citation type="journal article" date="2013" name="Plant Cell Physiol.">
        <title>Rice Annotation Project Database (RAP-DB): an integrative and interactive database for rice genomics.</title>
        <authorList>
            <person name="Sakai H."/>
            <person name="Lee S.S."/>
            <person name="Tanaka T."/>
            <person name="Numa H."/>
            <person name="Kim J."/>
            <person name="Kawahara Y."/>
            <person name="Wakimoto H."/>
            <person name="Yang C.C."/>
            <person name="Iwamoto M."/>
            <person name="Abe T."/>
            <person name="Yamada Y."/>
            <person name="Muto A."/>
            <person name="Inokuchi H."/>
            <person name="Ikemura T."/>
            <person name="Matsumoto T."/>
            <person name="Sasaki T."/>
            <person name="Itoh T."/>
        </authorList>
    </citation>
    <scope>NUCLEOTIDE SEQUENCE [LARGE SCALE GENOMIC DNA]</scope>
    <source>
        <strain evidence="7">cv. Nipponbare</strain>
    </source>
</reference>
<name>A0A0P0W9I4_ORYSJ</name>
<dbReference type="Gramene" id="Os04t0359300-00">
    <property type="protein sequence ID" value="Os04t0359300-00"/>
    <property type="gene ID" value="Os04g0359300"/>
</dbReference>
<dbReference type="SMR" id="A0A0P0W9I4"/>
<dbReference type="EMBL" id="AP014960">
    <property type="protein sequence ID" value="BAS88764.1"/>
    <property type="molecule type" value="Genomic_DNA"/>
</dbReference>
<dbReference type="GO" id="GO:0008146">
    <property type="term" value="F:sulfotransferase activity"/>
    <property type="evidence" value="ECO:0000318"/>
    <property type="project" value="GO_Central"/>
</dbReference>
<reference evidence="6 7" key="3">
    <citation type="journal article" date="2013" name="Rice">
        <title>Improvement of the Oryza sativa Nipponbare reference genome using next generation sequence and optical map data.</title>
        <authorList>
            <person name="Kawahara Y."/>
            <person name="de la Bastide M."/>
            <person name="Hamilton J.P."/>
            <person name="Kanamori H."/>
            <person name="McCombie W.R."/>
            <person name="Ouyang S."/>
            <person name="Schwartz D.C."/>
            <person name="Tanaka T."/>
            <person name="Wu J."/>
            <person name="Zhou S."/>
            <person name="Childs K.L."/>
            <person name="Davidson R.M."/>
            <person name="Lin H."/>
            <person name="Quesada-Ocampo L."/>
            <person name="Vaillancourt B."/>
            <person name="Sakai H."/>
            <person name="Lee S.S."/>
            <person name="Kim J."/>
            <person name="Numa H."/>
            <person name="Itoh T."/>
            <person name="Buell C.R."/>
            <person name="Matsumoto T."/>
        </authorList>
    </citation>
    <scope>NUCLEOTIDE SEQUENCE [LARGE SCALE GENOMIC DNA]</scope>
    <source>
        <strain evidence="7">cv. Nipponbare</strain>
    </source>
</reference>
<keyword evidence="7" id="KW-1185">Reference proteome</keyword>
<keyword evidence="2 3" id="KW-0808">Transferase</keyword>
<feature type="domain" description="Sulfotransferase" evidence="5">
    <location>
        <begin position="92"/>
        <end position="354"/>
    </location>
</feature>
<evidence type="ECO:0000256" key="2">
    <source>
        <dbReference type="ARBA" id="ARBA00022679"/>
    </source>
</evidence>
<dbReference type="InterPro" id="IPR027417">
    <property type="entry name" value="P-loop_NTPase"/>
</dbReference>
<dbReference type="Pfam" id="PF00685">
    <property type="entry name" value="Sulfotransfer_1"/>
    <property type="match status" value="1"/>
</dbReference>